<gene>
    <name evidence="1" type="ORF">H0235_000994</name>
</gene>
<dbReference type="InterPro" id="IPR012337">
    <property type="entry name" value="RNaseH-like_sf"/>
</dbReference>
<dbReference type="PANTHER" id="PTHR42648:SF21">
    <property type="entry name" value="CYSTEINE-RICH RLK (RECEPTOR-LIKE PROTEIN KINASE) 8"/>
    <property type="match status" value="1"/>
</dbReference>
<protein>
    <submittedName>
        <fullName evidence="1">Uncharacterized protein</fullName>
    </submittedName>
</protein>
<dbReference type="Gene3D" id="3.30.420.10">
    <property type="entry name" value="Ribonuclease H-like superfamily/Ribonuclease H"/>
    <property type="match status" value="1"/>
</dbReference>
<dbReference type="InterPro" id="IPR036397">
    <property type="entry name" value="RNaseH_sf"/>
</dbReference>
<comment type="caution">
    <text evidence="1">The sequence shown here is derived from an EMBL/GenBank/DDBJ whole genome shotgun (WGS) entry which is preliminary data.</text>
</comment>
<dbReference type="AlphaFoldDB" id="A0A834UGW7"/>
<keyword evidence="2" id="KW-1185">Reference proteome</keyword>
<evidence type="ECO:0000313" key="1">
    <source>
        <dbReference type="EMBL" id="KAF7438603.1"/>
    </source>
</evidence>
<dbReference type="EMBL" id="JACSDY010000001">
    <property type="protein sequence ID" value="KAF7438603.1"/>
    <property type="molecule type" value="Genomic_DNA"/>
</dbReference>
<reference evidence="1" key="1">
    <citation type="journal article" date="2020" name="G3 (Bethesda)">
        <title>High-Quality Assemblies for Three Invasive Social Wasps from the &lt;i&gt;Vespula&lt;/i&gt; Genus.</title>
        <authorList>
            <person name="Harrop T.W.R."/>
            <person name="Guhlin J."/>
            <person name="McLaughlin G.M."/>
            <person name="Permina E."/>
            <person name="Stockwell P."/>
            <person name="Gilligan J."/>
            <person name="Le Lec M.F."/>
            <person name="Gruber M.A.M."/>
            <person name="Quinn O."/>
            <person name="Lovegrove M."/>
            <person name="Duncan E.J."/>
            <person name="Remnant E.J."/>
            <person name="Van Eeckhoven J."/>
            <person name="Graham B."/>
            <person name="Knapp R.A."/>
            <person name="Langford K.W."/>
            <person name="Kronenberg Z."/>
            <person name="Press M.O."/>
            <person name="Eacker S.M."/>
            <person name="Wilson-Rankin E.E."/>
            <person name="Purcell J."/>
            <person name="Lester P.J."/>
            <person name="Dearden P.K."/>
        </authorList>
    </citation>
    <scope>NUCLEOTIDE SEQUENCE</scope>
    <source>
        <strain evidence="1">Volc-1</strain>
    </source>
</reference>
<organism evidence="1 2">
    <name type="scientific">Vespula pensylvanica</name>
    <name type="common">Western yellow jacket</name>
    <name type="synonym">Wasp</name>
    <dbReference type="NCBI Taxonomy" id="30213"/>
    <lineage>
        <taxon>Eukaryota</taxon>
        <taxon>Metazoa</taxon>
        <taxon>Ecdysozoa</taxon>
        <taxon>Arthropoda</taxon>
        <taxon>Hexapoda</taxon>
        <taxon>Insecta</taxon>
        <taxon>Pterygota</taxon>
        <taxon>Neoptera</taxon>
        <taxon>Endopterygota</taxon>
        <taxon>Hymenoptera</taxon>
        <taxon>Apocrita</taxon>
        <taxon>Aculeata</taxon>
        <taxon>Vespoidea</taxon>
        <taxon>Vespidae</taxon>
        <taxon>Vespinae</taxon>
        <taxon>Vespula</taxon>
    </lineage>
</organism>
<proteinExistence type="predicted"/>
<accession>A0A834UGW7</accession>
<dbReference type="PANTHER" id="PTHR42648">
    <property type="entry name" value="TRANSPOSASE, PUTATIVE-RELATED"/>
    <property type="match status" value="1"/>
</dbReference>
<dbReference type="GO" id="GO:0003676">
    <property type="term" value="F:nucleic acid binding"/>
    <property type="evidence" value="ECO:0007669"/>
    <property type="project" value="InterPro"/>
</dbReference>
<dbReference type="SUPFAM" id="SSF53098">
    <property type="entry name" value="Ribonuclease H-like"/>
    <property type="match status" value="1"/>
</dbReference>
<dbReference type="InterPro" id="IPR039537">
    <property type="entry name" value="Retrotran_Ty1/copia-like"/>
</dbReference>
<evidence type="ECO:0000313" key="2">
    <source>
        <dbReference type="Proteomes" id="UP000600918"/>
    </source>
</evidence>
<sequence>MRVQRIILEIYTKIADIFVLKTISPIEKCAVMIQLRNSNEMEQKSSKTRDYLNEQTAREPIELIHMDLCGFMPTKSLEGNKYVYVLLDEYSRDTWVKFWLETIIIEMYMRDKIPGKSSKDDNTIEKINRQETANIIPKSV</sequence>
<name>A0A834UGW7_VESPE</name>
<dbReference type="Proteomes" id="UP000600918">
    <property type="component" value="Unassembled WGS sequence"/>
</dbReference>